<dbReference type="Pfam" id="PF07065">
    <property type="entry name" value="D123"/>
    <property type="match status" value="1"/>
</dbReference>
<dbReference type="AlphaFoldDB" id="A0ABD0KAL7"/>
<organism evidence="2 3">
    <name type="scientific">Batillaria attramentaria</name>
    <dbReference type="NCBI Taxonomy" id="370345"/>
    <lineage>
        <taxon>Eukaryota</taxon>
        <taxon>Metazoa</taxon>
        <taxon>Spiralia</taxon>
        <taxon>Lophotrochozoa</taxon>
        <taxon>Mollusca</taxon>
        <taxon>Gastropoda</taxon>
        <taxon>Caenogastropoda</taxon>
        <taxon>Sorbeoconcha</taxon>
        <taxon>Cerithioidea</taxon>
        <taxon>Batillariidae</taxon>
        <taxon>Batillaria</taxon>
    </lineage>
</organism>
<dbReference type="Proteomes" id="UP001519460">
    <property type="component" value="Unassembled WGS sequence"/>
</dbReference>
<gene>
    <name evidence="2" type="ORF">BaRGS_00024614</name>
</gene>
<keyword evidence="3" id="KW-1185">Reference proteome</keyword>
<sequence>MNVEDVMRCSFSAWYDKFEDVTVHSTILPIPHEFLDYLNADGVFLPEGSHQGAYSSAAPEDSEDEEKVDWSTEDESACSRIMPECSDFLAQIDAAIQHLGGRVFPKLNWSSPQDASWVSLNNSLMCSRASDICLLLKSSDFITYDLTQPFSKCGDCEVAQRDVVLKPELVLRKWCDINTSSEFRCFVRAGCLVAISQRNHSKFFKHIMESKQEITEDIEDFFAEIIDGNFSEQEDCSYTFDVWRKRKGQVVLVDFNPFGPVTDSLLCVESEEGIQPHALAHFGVPTDFVDLASGEDPFKFRDFLQLGVGSNWCLVLGICKSGHGTLYLT</sequence>
<dbReference type="EMBL" id="JACVVK020000215">
    <property type="protein sequence ID" value="KAK7484125.1"/>
    <property type="molecule type" value="Genomic_DNA"/>
</dbReference>
<accession>A0ABD0KAL7</accession>
<reference evidence="2 3" key="1">
    <citation type="journal article" date="2023" name="Sci. Data">
        <title>Genome assembly of the Korean intertidal mud-creeper Batillaria attramentaria.</title>
        <authorList>
            <person name="Patra A.K."/>
            <person name="Ho P.T."/>
            <person name="Jun S."/>
            <person name="Lee S.J."/>
            <person name="Kim Y."/>
            <person name="Won Y.J."/>
        </authorList>
    </citation>
    <scope>NUCLEOTIDE SEQUENCE [LARGE SCALE GENOMIC DNA]</scope>
    <source>
        <strain evidence="2">Wonlab-2016</strain>
    </source>
</reference>
<evidence type="ECO:0000313" key="2">
    <source>
        <dbReference type="EMBL" id="KAK7484125.1"/>
    </source>
</evidence>
<dbReference type="InterPro" id="IPR009772">
    <property type="entry name" value="CDC123"/>
</dbReference>
<name>A0ABD0KAL7_9CAEN</name>
<evidence type="ECO:0008006" key="4">
    <source>
        <dbReference type="Google" id="ProtNLM"/>
    </source>
</evidence>
<proteinExistence type="inferred from homology"/>
<evidence type="ECO:0000313" key="3">
    <source>
        <dbReference type="Proteomes" id="UP001519460"/>
    </source>
</evidence>
<comment type="similarity">
    <text evidence="1">Belongs to the CDC123 family.</text>
</comment>
<protein>
    <recommendedName>
        <fullName evidence="4">Cell division cycle protein 123 homolog</fullName>
    </recommendedName>
</protein>
<dbReference type="PANTHER" id="PTHR15323">
    <property type="entry name" value="D123 PROTEIN"/>
    <property type="match status" value="1"/>
</dbReference>
<dbReference type="PANTHER" id="PTHR15323:SF6">
    <property type="entry name" value="CELL DIVISION CYCLE PROTEIN 123 HOMOLOG"/>
    <property type="match status" value="1"/>
</dbReference>
<evidence type="ECO:0000256" key="1">
    <source>
        <dbReference type="ARBA" id="ARBA00011047"/>
    </source>
</evidence>
<feature type="non-terminal residue" evidence="2">
    <location>
        <position position="329"/>
    </location>
</feature>
<comment type="caution">
    <text evidence="2">The sequence shown here is derived from an EMBL/GenBank/DDBJ whole genome shotgun (WGS) entry which is preliminary data.</text>
</comment>